<evidence type="ECO:0000313" key="1">
    <source>
        <dbReference type="EMBL" id="KAF2743024.1"/>
    </source>
</evidence>
<dbReference type="AlphaFoldDB" id="A0A6A6UZW7"/>
<dbReference type="OrthoDB" id="5422579at2759"/>
<dbReference type="Proteomes" id="UP000799440">
    <property type="component" value="Unassembled WGS sequence"/>
</dbReference>
<name>A0A6A6UZW7_9PLEO</name>
<reference evidence="1" key="1">
    <citation type="journal article" date="2020" name="Stud. Mycol.">
        <title>101 Dothideomycetes genomes: a test case for predicting lifestyles and emergence of pathogens.</title>
        <authorList>
            <person name="Haridas S."/>
            <person name="Albert R."/>
            <person name="Binder M."/>
            <person name="Bloem J."/>
            <person name="Labutti K."/>
            <person name="Salamov A."/>
            <person name="Andreopoulos B."/>
            <person name="Baker S."/>
            <person name="Barry K."/>
            <person name="Bills G."/>
            <person name="Bluhm B."/>
            <person name="Cannon C."/>
            <person name="Castanera R."/>
            <person name="Culley D."/>
            <person name="Daum C."/>
            <person name="Ezra D."/>
            <person name="Gonzalez J."/>
            <person name="Henrissat B."/>
            <person name="Kuo A."/>
            <person name="Liang C."/>
            <person name="Lipzen A."/>
            <person name="Lutzoni F."/>
            <person name="Magnuson J."/>
            <person name="Mondo S."/>
            <person name="Nolan M."/>
            <person name="Ohm R."/>
            <person name="Pangilinan J."/>
            <person name="Park H.-J."/>
            <person name="Ramirez L."/>
            <person name="Alfaro M."/>
            <person name="Sun H."/>
            <person name="Tritt A."/>
            <person name="Yoshinaga Y."/>
            <person name="Zwiers L.-H."/>
            <person name="Turgeon B."/>
            <person name="Goodwin S."/>
            <person name="Spatafora J."/>
            <person name="Crous P."/>
            <person name="Grigoriev I."/>
        </authorList>
    </citation>
    <scope>NUCLEOTIDE SEQUENCE</scope>
    <source>
        <strain evidence="1">CBS 119925</strain>
    </source>
</reference>
<keyword evidence="2" id="KW-1185">Reference proteome</keyword>
<gene>
    <name evidence="1" type="ORF">M011DRAFT_461991</name>
</gene>
<accession>A0A6A6UZW7</accession>
<dbReference type="EMBL" id="MU006601">
    <property type="protein sequence ID" value="KAF2743024.1"/>
    <property type="molecule type" value="Genomic_DNA"/>
</dbReference>
<protein>
    <recommendedName>
        <fullName evidence="3">F-box domain-containing protein</fullName>
    </recommendedName>
</protein>
<dbReference type="SUPFAM" id="SSF52047">
    <property type="entry name" value="RNI-like"/>
    <property type="match status" value="1"/>
</dbReference>
<evidence type="ECO:0008006" key="3">
    <source>
        <dbReference type="Google" id="ProtNLM"/>
    </source>
</evidence>
<organism evidence="1 2">
    <name type="scientific">Sporormia fimetaria CBS 119925</name>
    <dbReference type="NCBI Taxonomy" id="1340428"/>
    <lineage>
        <taxon>Eukaryota</taxon>
        <taxon>Fungi</taxon>
        <taxon>Dikarya</taxon>
        <taxon>Ascomycota</taxon>
        <taxon>Pezizomycotina</taxon>
        <taxon>Dothideomycetes</taxon>
        <taxon>Pleosporomycetidae</taxon>
        <taxon>Pleosporales</taxon>
        <taxon>Sporormiaceae</taxon>
        <taxon>Sporormia</taxon>
    </lineage>
</organism>
<proteinExistence type="predicted"/>
<evidence type="ECO:0000313" key="2">
    <source>
        <dbReference type="Proteomes" id="UP000799440"/>
    </source>
</evidence>
<sequence length="463" mass="52279">MSILSILESLAVELQQQIASNLDINDVLSLRHASRTLECTSQRRFVQLINPRLRQISVCNSDDGLRLLRGLCRIPGCLPQITKISVISLRQFTVLVDNIAGRVPPMVEFETSNACARLWTEICGMLKALMTFRTLYLGHPIDCRTIDSALGAREVVHVMKLMGLNGRWIPGHLSHGNWASGRYTPPQLSLYDHDGLHFRDLCSVMTGFLVAFKQAGFRDYNLTIQVRATRLPLHYENSSPMLPLVAWREWDSVVKAAIRHAEISNLDFTADPHDQNRTFELVSKYLSLATNAFRLHIDGHCNGRQHTSTIIQPGERSNECVALTRPLATQAFHNLSIFSLENTYVDASDLYNFLNRHSRKLKWLRLESVHVQNGSWIPVLAAMRKLTSLSELTLSGLSPSEWPAEVVEAAGRLCRRYVRGAQNIYIFLAVVLDYMVFMQDAGDRPYPHPAMLTGACDITMRTL</sequence>